<proteinExistence type="inferred from homology"/>
<feature type="domain" description="dUTPase-like" evidence="7">
    <location>
        <begin position="388"/>
        <end position="499"/>
    </location>
</feature>
<evidence type="ECO:0000313" key="8">
    <source>
        <dbReference type="EMBL" id="KAF5933479.1"/>
    </source>
</evidence>
<comment type="pathway">
    <text evidence="1">Pyrimidine metabolism; dUMP biosynthesis; dUMP from dCTP (dUTP route): step 2/2.</text>
</comment>
<feature type="compositionally biased region" description="Basic and acidic residues" evidence="6">
    <location>
        <begin position="298"/>
        <end position="310"/>
    </location>
</feature>
<feature type="region of interest" description="Disordered" evidence="6">
    <location>
        <begin position="513"/>
        <end position="557"/>
    </location>
</feature>
<dbReference type="PANTHER" id="PTHR11241:SF0">
    <property type="entry name" value="DEOXYURIDINE 5'-TRIPHOSPHATE NUCLEOTIDOHYDROLASE"/>
    <property type="match status" value="1"/>
</dbReference>
<feature type="region of interest" description="Disordered" evidence="6">
    <location>
        <begin position="296"/>
        <end position="354"/>
    </location>
</feature>
<name>A0A7J7FYQ4_CAMSI</name>
<sequence>MAERANIAPAEVLYRSRRDDAHHRVYVHRSEEAVLCVGDTQIERPFIQEESYEELRRSHMQYIHLGVIQIRLQVLHRIEQGNLAVLVLRDTRWTGDQATFASMEVDLTRGIQMVYIVPNTMMTIGDFYNHVQVVIQTRGYENWQGGEANLLITRGLVGRLSNTPNVGFAYEIQGVTEFLTSRGVKAIPGEQVSTEILRGRNWIIRPPVRRIHPQQPTTAVSRNLPGGNFSLRFGDYVAAQQADPVHYDQNDNEVMDSEDDNNSIRNEAQNRQETILFFEEQPNVFKETLDQAATRYSEFQRRTEGGETAERRRRQNLPDSDAESRHPSGHQHRQRMMPPESDSESSYPLEDRKKKDKKKAKLCRTCYPMSEYEGFDAVQFIRLTPQASRPTRATDGAVGYDLTSIGKYIIPARDRALIATGIALEIPCGLYGRIASRSGLALYHGIDVGAGVIDTDYRGEVKILLFNHNHEEFMVHAGDRIAQIIFEKVSLPRMVEKDARNLRDIRRDIERDDWQARSPRNNKGFGSTGLERRPGKQKQLALEYRSKEEEDSDSDSTLNIIAMVEEAETEYPQIKKLEELIARRRQQPQYVLSSSSAITSHYNPPQDSIMGPIGYPPATGQGPSINIPERPSYTGGRSNLRRAAHNEMWNLPSAMQQTGAMFVIPQTLGKFDDVFMRWESITRAYVATQGFTDVRDKLMFIENLLGETEKLIWTQWRMRYADEYANLISIGDGNEGTQNIISQMRTVFTLEDPYQGSTLM</sequence>
<evidence type="ECO:0000259" key="7">
    <source>
        <dbReference type="Pfam" id="PF00692"/>
    </source>
</evidence>
<comment type="caution">
    <text evidence="8">The sequence shown here is derived from an EMBL/GenBank/DDBJ whole genome shotgun (WGS) entry which is preliminary data.</text>
</comment>
<dbReference type="Gene3D" id="2.70.40.10">
    <property type="match status" value="1"/>
</dbReference>
<protein>
    <recommendedName>
        <fullName evidence="3">dUTP diphosphatase</fullName>
        <ecNumber evidence="3">3.6.1.23</ecNumber>
    </recommendedName>
</protein>
<dbReference type="InterPro" id="IPR036157">
    <property type="entry name" value="dUTPase-like_sf"/>
</dbReference>
<evidence type="ECO:0000256" key="4">
    <source>
        <dbReference type="ARBA" id="ARBA00022801"/>
    </source>
</evidence>
<keyword evidence="9" id="KW-1185">Reference proteome</keyword>
<keyword evidence="5" id="KW-0546">Nucleotide metabolism</keyword>
<dbReference type="GO" id="GO:0046081">
    <property type="term" value="P:dUTP catabolic process"/>
    <property type="evidence" value="ECO:0007669"/>
    <property type="project" value="InterPro"/>
</dbReference>
<evidence type="ECO:0000313" key="9">
    <source>
        <dbReference type="Proteomes" id="UP000593564"/>
    </source>
</evidence>
<dbReference type="EC" id="3.6.1.23" evidence="3"/>
<dbReference type="SUPFAM" id="SSF51283">
    <property type="entry name" value="dUTPase-like"/>
    <property type="match status" value="1"/>
</dbReference>
<organism evidence="8 9">
    <name type="scientific">Camellia sinensis</name>
    <name type="common">Tea plant</name>
    <name type="synonym">Thea sinensis</name>
    <dbReference type="NCBI Taxonomy" id="4442"/>
    <lineage>
        <taxon>Eukaryota</taxon>
        <taxon>Viridiplantae</taxon>
        <taxon>Streptophyta</taxon>
        <taxon>Embryophyta</taxon>
        <taxon>Tracheophyta</taxon>
        <taxon>Spermatophyta</taxon>
        <taxon>Magnoliopsida</taxon>
        <taxon>eudicotyledons</taxon>
        <taxon>Gunneridae</taxon>
        <taxon>Pentapetalae</taxon>
        <taxon>asterids</taxon>
        <taxon>Ericales</taxon>
        <taxon>Theaceae</taxon>
        <taxon>Camellia</taxon>
    </lineage>
</organism>
<dbReference type="NCBIfam" id="NF001862">
    <property type="entry name" value="PRK00601.1"/>
    <property type="match status" value="1"/>
</dbReference>
<evidence type="ECO:0000256" key="5">
    <source>
        <dbReference type="ARBA" id="ARBA00023080"/>
    </source>
</evidence>
<dbReference type="NCBIfam" id="TIGR00576">
    <property type="entry name" value="dut"/>
    <property type="match status" value="1"/>
</dbReference>
<accession>A0A7J7FYQ4</accession>
<evidence type="ECO:0000256" key="2">
    <source>
        <dbReference type="ARBA" id="ARBA00006581"/>
    </source>
</evidence>
<dbReference type="GO" id="GO:0006226">
    <property type="term" value="P:dUMP biosynthetic process"/>
    <property type="evidence" value="ECO:0007669"/>
    <property type="project" value="UniProtKB-UniPathway"/>
</dbReference>
<dbReference type="PANTHER" id="PTHR11241">
    <property type="entry name" value="DEOXYURIDINE 5'-TRIPHOSPHATE NUCLEOTIDOHYDROLASE"/>
    <property type="match status" value="1"/>
</dbReference>
<dbReference type="EMBL" id="JACBKZ010000014">
    <property type="protein sequence ID" value="KAF5933479.1"/>
    <property type="molecule type" value="Genomic_DNA"/>
</dbReference>
<gene>
    <name evidence="8" type="ORF">HYC85_029650</name>
</gene>
<evidence type="ECO:0000256" key="1">
    <source>
        <dbReference type="ARBA" id="ARBA00005142"/>
    </source>
</evidence>
<dbReference type="CDD" id="cd07557">
    <property type="entry name" value="trimeric_dUTPase"/>
    <property type="match status" value="1"/>
</dbReference>
<dbReference type="GO" id="GO:0004170">
    <property type="term" value="F:dUTP diphosphatase activity"/>
    <property type="evidence" value="ECO:0007669"/>
    <property type="project" value="UniProtKB-EC"/>
</dbReference>
<dbReference type="InterPro" id="IPR033704">
    <property type="entry name" value="dUTPase_trimeric"/>
</dbReference>
<dbReference type="AlphaFoldDB" id="A0A7J7FYQ4"/>
<comment type="similarity">
    <text evidence="2">Belongs to the dUTPase family.</text>
</comment>
<dbReference type="GO" id="GO:0000287">
    <property type="term" value="F:magnesium ion binding"/>
    <property type="evidence" value="ECO:0007669"/>
    <property type="project" value="InterPro"/>
</dbReference>
<dbReference type="Proteomes" id="UP000593564">
    <property type="component" value="Unassembled WGS sequence"/>
</dbReference>
<dbReference type="InterPro" id="IPR029054">
    <property type="entry name" value="dUTPase-like"/>
</dbReference>
<reference evidence="8 9" key="2">
    <citation type="submission" date="2020-07" db="EMBL/GenBank/DDBJ databases">
        <title>Genome assembly of wild tea tree DASZ reveals pedigree and selection history of tea varieties.</title>
        <authorList>
            <person name="Zhang W."/>
        </authorList>
    </citation>
    <scope>NUCLEOTIDE SEQUENCE [LARGE SCALE GENOMIC DNA]</scope>
    <source>
        <strain evidence="9">cv. G240</strain>
        <tissue evidence="8">Leaf</tissue>
    </source>
</reference>
<evidence type="ECO:0000256" key="3">
    <source>
        <dbReference type="ARBA" id="ARBA00012379"/>
    </source>
</evidence>
<dbReference type="InterPro" id="IPR008181">
    <property type="entry name" value="dUTPase"/>
</dbReference>
<dbReference type="UniPathway" id="UPA00610">
    <property type="reaction ID" value="UER00666"/>
</dbReference>
<dbReference type="Pfam" id="PF00692">
    <property type="entry name" value="dUTPase"/>
    <property type="match status" value="1"/>
</dbReference>
<evidence type="ECO:0000256" key="6">
    <source>
        <dbReference type="SAM" id="MobiDB-lite"/>
    </source>
</evidence>
<keyword evidence="4" id="KW-0378">Hydrolase</keyword>
<reference evidence="9" key="1">
    <citation type="journal article" date="2020" name="Nat. Commun.">
        <title>Genome assembly of wild tea tree DASZ reveals pedigree and selection history of tea varieties.</title>
        <authorList>
            <person name="Zhang W."/>
            <person name="Zhang Y."/>
            <person name="Qiu H."/>
            <person name="Guo Y."/>
            <person name="Wan H."/>
            <person name="Zhang X."/>
            <person name="Scossa F."/>
            <person name="Alseekh S."/>
            <person name="Zhang Q."/>
            <person name="Wang P."/>
            <person name="Xu L."/>
            <person name="Schmidt M.H."/>
            <person name="Jia X."/>
            <person name="Li D."/>
            <person name="Zhu A."/>
            <person name="Guo F."/>
            <person name="Chen W."/>
            <person name="Ni D."/>
            <person name="Usadel B."/>
            <person name="Fernie A.R."/>
            <person name="Wen W."/>
        </authorList>
    </citation>
    <scope>NUCLEOTIDE SEQUENCE [LARGE SCALE GENOMIC DNA]</scope>
    <source>
        <strain evidence="9">cv. G240</strain>
    </source>
</reference>